<name>A0A167UK98_9AGAM</name>
<dbReference type="AlphaFoldDB" id="A0A167UK98"/>
<gene>
    <name evidence="2" type="ORF">FIBSPDRAFT_878922</name>
</gene>
<feature type="region of interest" description="Disordered" evidence="1">
    <location>
        <begin position="1"/>
        <end position="66"/>
    </location>
</feature>
<protein>
    <submittedName>
        <fullName evidence="2">Uncharacterized protein</fullName>
    </submittedName>
</protein>
<proteinExistence type="predicted"/>
<keyword evidence="3" id="KW-1185">Reference proteome</keyword>
<evidence type="ECO:0000313" key="3">
    <source>
        <dbReference type="Proteomes" id="UP000076532"/>
    </source>
</evidence>
<accession>A0A167UK98</accession>
<dbReference type="EMBL" id="KV417967">
    <property type="protein sequence ID" value="KZP04032.1"/>
    <property type="molecule type" value="Genomic_DNA"/>
</dbReference>
<evidence type="ECO:0000313" key="2">
    <source>
        <dbReference type="EMBL" id="KZP04032.1"/>
    </source>
</evidence>
<feature type="compositionally biased region" description="Polar residues" evidence="1">
    <location>
        <begin position="21"/>
        <end position="39"/>
    </location>
</feature>
<dbReference type="Proteomes" id="UP000076532">
    <property type="component" value="Unassembled WGS sequence"/>
</dbReference>
<evidence type="ECO:0000256" key="1">
    <source>
        <dbReference type="SAM" id="MobiDB-lite"/>
    </source>
</evidence>
<organism evidence="2 3">
    <name type="scientific">Athelia psychrophila</name>
    <dbReference type="NCBI Taxonomy" id="1759441"/>
    <lineage>
        <taxon>Eukaryota</taxon>
        <taxon>Fungi</taxon>
        <taxon>Dikarya</taxon>
        <taxon>Basidiomycota</taxon>
        <taxon>Agaricomycotina</taxon>
        <taxon>Agaricomycetes</taxon>
        <taxon>Agaricomycetidae</taxon>
        <taxon>Atheliales</taxon>
        <taxon>Atheliaceae</taxon>
        <taxon>Athelia</taxon>
    </lineage>
</organism>
<reference evidence="2 3" key="1">
    <citation type="journal article" date="2016" name="Mol. Biol. Evol.">
        <title>Comparative Genomics of Early-Diverging Mushroom-Forming Fungi Provides Insights into the Origins of Lignocellulose Decay Capabilities.</title>
        <authorList>
            <person name="Nagy L.G."/>
            <person name="Riley R."/>
            <person name="Tritt A."/>
            <person name="Adam C."/>
            <person name="Daum C."/>
            <person name="Floudas D."/>
            <person name="Sun H."/>
            <person name="Yadav J.S."/>
            <person name="Pangilinan J."/>
            <person name="Larsson K.H."/>
            <person name="Matsuura K."/>
            <person name="Barry K."/>
            <person name="Labutti K."/>
            <person name="Kuo R."/>
            <person name="Ohm R.A."/>
            <person name="Bhattacharya S.S."/>
            <person name="Shirouzu T."/>
            <person name="Yoshinaga Y."/>
            <person name="Martin F.M."/>
            <person name="Grigoriev I.V."/>
            <person name="Hibbett D.S."/>
        </authorList>
    </citation>
    <scope>NUCLEOTIDE SEQUENCE [LARGE SCALE GENOMIC DNA]</scope>
    <source>
        <strain evidence="2 3">CBS 109695</strain>
    </source>
</reference>
<sequence length="66" mass="6498">MAQETWGSSSPSSSSPRGTEDSSLSPKVAGSSTIASLSSILGDPSSILGDPSSILGDPSSVITSRS</sequence>